<comment type="caution">
    <text evidence="12">The sequence shown here is derived from an EMBL/GenBank/DDBJ whole genome shotgun (WGS) entry which is preliminary data.</text>
</comment>
<feature type="active site" evidence="10">
    <location>
        <position position="195"/>
    </location>
</feature>
<evidence type="ECO:0000256" key="7">
    <source>
        <dbReference type="ARBA" id="ARBA00023239"/>
    </source>
</evidence>
<name>A0ABW2KXK4_9PROT</name>
<comment type="catalytic activity">
    <reaction evidence="8 10">
        <text>5-[(5-phospho-1-deoxy-D-ribulos-1-ylimino)methylamino]-1-(5-phospho-beta-D-ribosyl)imidazole-4-carboxamide + L-glutamine = D-erythro-1-(imidazol-4-yl)glycerol 3-phosphate + 5-amino-1-(5-phospho-beta-D-ribosyl)imidazole-4-carboxamide + L-glutamate + H(+)</text>
        <dbReference type="Rhea" id="RHEA:24793"/>
        <dbReference type="ChEBI" id="CHEBI:15378"/>
        <dbReference type="ChEBI" id="CHEBI:29985"/>
        <dbReference type="ChEBI" id="CHEBI:58278"/>
        <dbReference type="ChEBI" id="CHEBI:58359"/>
        <dbReference type="ChEBI" id="CHEBI:58475"/>
        <dbReference type="ChEBI" id="CHEBI:58525"/>
        <dbReference type="EC" id="4.3.2.10"/>
    </reaction>
</comment>
<evidence type="ECO:0000256" key="8">
    <source>
        <dbReference type="ARBA" id="ARBA00047838"/>
    </source>
</evidence>
<dbReference type="GO" id="GO:0016829">
    <property type="term" value="F:lyase activity"/>
    <property type="evidence" value="ECO:0007669"/>
    <property type="project" value="UniProtKB-KW"/>
</dbReference>
<dbReference type="EMBL" id="JBHTCM010000018">
    <property type="protein sequence ID" value="MFC7334707.1"/>
    <property type="molecule type" value="Genomic_DNA"/>
</dbReference>
<keyword evidence="3 10" id="KW-0028">Amino-acid biosynthesis</keyword>
<keyword evidence="6 10" id="KW-0368">Histidine biosynthesis</keyword>
<evidence type="ECO:0000256" key="3">
    <source>
        <dbReference type="ARBA" id="ARBA00022605"/>
    </source>
</evidence>
<sequence>MSTIALIDYGSGNLRSAAKALERAAADSGIAAEIAVTADPEVVRRADRVVLPGVGAFGDCRRGLAAVPGMVAALEETVLRRGRPFLGICIGMQLMARTGLEHGRHEGLGWLDAEVVPLAPADPALKIPHMGWNELRLARPDHPVLAGLEHGQHAYFVHSYHMVPADPAQVLATCDYGGPVAAVVGRDNLVGTQFHPEKSQAAGLRLIANFLSWRP</sequence>
<keyword evidence="13" id="KW-1185">Reference proteome</keyword>
<organism evidence="12 13">
    <name type="scientific">Rhodocista pekingensis</name>
    <dbReference type="NCBI Taxonomy" id="201185"/>
    <lineage>
        <taxon>Bacteria</taxon>
        <taxon>Pseudomonadati</taxon>
        <taxon>Pseudomonadota</taxon>
        <taxon>Alphaproteobacteria</taxon>
        <taxon>Rhodospirillales</taxon>
        <taxon>Azospirillaceae</taxon>
        <taxon>Rhodocista</taxon>
    </lineage>
</organism>
<dbReference type="HAMAP" id="MF_00278">
    <property type="entry name" value="HisH"/>
    <property type="match status" value="1"/>
</dbReference>
<comment type="subcellular location">
    <subcellularLocation>
        <location evidence="10">Cytoplasm</location>
    </subcellularLocation>
</comment>
<dbReference type="Pfam" id="PF00117">
    <property type="entry name" value="GATase"/>
    <property type="match status" value="1"/>
</dbReference>
<dbReference type="PANTHER" id="PTHR42701:SF1">
    <property type="entry name" value="IMIDAZOLE GLYCEROL PHOSPHATE SYNTHASE SUBUNIT HISH"/>
    <property type="match status" value="1"/>
</dbReference>
<dbReference type="EC" id="3.5.1.2" evidence="10"/>
<comment type="function">
    <text evidence="10">IGPS catalyzes the conversion of PRFAR and glutamine to IGP, AICAR and glutamate. The HisH subunit catalyzes the hydrolysis of glutamine to glutamate and ammonia as part of the synthesis of IGP and AICAR. The resulting ammonia molecule is channeled to the active site of HisF.</text>
</comment>
<evidence type="ECO:0000259" key="11">
    <source>
        <dbReference type="Pfam" id="PF00117"/>
    </source>
</evidence>
<feature type="active site" evidence="10">
    <location>
        <position position="197"/>
    </location>
</feature>
<evidence type="ECO:0000313" key="12">
    <source>
        <dbReference type="EMBL" id="MFC7334707.1"/>
    </source>
</evidence>
<dbReference type="RefSeq" id="WP_377360253.1">
    <property type="nucleotide sequence ID" value="NZ_JBHTCM010000018.1"/>
</dbReference>
<dbReference type="CDD" id="cd01748">
    <property type="entry name" value="GATase1_IGP_Synthase"/>
    <property type="match status" value="1"/>
</dbReference>
<accession>A0ABW2KXK4</accession>
<evidence type="ECO:0000256" key="2">
    <source>
        <dbReference type="ARBA" id="ARBA00011152"/>
    </source>
</evidence>
<gene>
    <name evidence="10 12" type="primary">hisH</name>
    <name evidence="12" type="ORF">ACFQPS_16180</name>
</gene>
<evidence type="ECO:0000256" key="1">
    <source>
        <dbReference type="ARBA" id="ARBA00005091"/>
    </source>
</evidence>
<keyword evidence="5 10" id="KW-0315">Glutamine amidotransferase</keyword>
<dbReference type="InterPro" id="IPR017926">
    <property type="entry name" value="GATASE"/>
</dbReference>
<dbReference type="InterPro" id="IPR029062">
    <property type="entry name" value="Class_I_gatase-like"/>
</dbReference>
<comment type="pathway">
    <text evidence="1 10">Amino-acid biosynthesis; L-histidine biosynthesis; L-histidine from 5-phospho-alpha-D-ribose 1-diphosphate: step 5/9.</text>
</comment>
<evidence type="ECO:0000256" key="4">
    <source>
        <dbReference type="ARBA" id="ARBA00022801"/>
    </source>
</evidence>
<evidence type="ECO:0000313" key="13">
    <source>
        <dbReference type="Proteomes" id="UP001596456"/>
    </source>
</evidence>
<comment type="subunit">
    <text evidence="2 10">Heterodimer of HisH and HisF.</text>
</comment>
<comment type="catalytic activity">
    <reaction evidence="9 10">
        <text>L-glutamine + H2O = L-glutamate + NH4(+)</text>
        <dbReference type="Rhea" id="RHEA:15889"/>
        <dbReference type="ChEBI" id="CHEBI:15377"/>
        <dbReference type="ChEBI" id="CHEBI:28938"/>
        <dbReference type="ChEBI" id="CHEBI:29985"/>
        <dbReference type="ChEBI" id="CHEBI:58359"/>
        <dbReference type="EC" id="3.5.1.2"/>
    </reaction>
</comment>
<dbReference type="Gene3D" id="3.40.50.880">
    <property type="match status" value="1"/>
</dbReference>
<proteinExistence type="inferred from homology"/>
<dbReference type="PIRSF" id="PIRSF000495">
    <property type="entry name" value="Amidotransf_hisH"/>
    <property type="match status" value="1"/>
</dbReference>
<dbReference type="EC" id="4.3.2.10" evidence="10"/>
<feature type="domain" description="Glutamine amidotransferase" evidence="11">
    <location>
        <begin position="6"/>
        <end position="210"/>
    </location>
</feature>
<dbReference type="PROSITE" id="PS51273">
    <property type="entry name" value="GATASE_TYPE_1"/>
    <property type="match status" value="1"/>
</dbReference>
<dbReference type="Proteomes" id="UP001596456">
    <property type="component" value="Unassembled WGS sequence"/>
</dbReference>
<evidence type="ECO:0000256" key="9">
    <source>
        <dbReference type="ARBA" id="ARBA00049534"/>
    </source>
</evidence>
<dbReference type="SUPFAM" id="SSF52317">
    <property type="entry name" value="Class I glutamine amidotransferase-like"/>
    <property type="match status" value="1"/>
</dbReference>
<protein>
    <recommendedName>
        <fullName evidence="10">Imidazole glycerol phosphate synthase subunit HisH</fullName>
        <ecNumber evidence="10">4.3.2.10</ecNumber>
    </recommendedName>
    <alternativeName>
        <fullName evidence="10">IGP synthase glutaminase subunit</fullName>
        <ecNumber evidence="10">3.5.1.2</ecNumber>
    </alternativeName>
    <alternativeName>
        <fullName evidence="10">IGP synthase subunit HisH</fullName>
    </alternativeName>
    <alternativeName>
        <fullName evidence="10">ImGP synthase subunit HisH</fullName>
        <shortName evidence="10">IGPS subunit HisH</shortName>
    </alternativeName>
</protein>
<evidence type="ECO:0000256" key="10">
    <source>
        <dbReference type="HAMAP-Rule" id="MF_00278"/>
    </source>
</evidence>
<dbReference type="NCBIfam" id="TIGR01855">
    <property type="entry name" value="IMP_synth_hisH"/>
    <property type="match status" value="1"/>
</dbReference>
<reference evidence="13" key="1">
    <citation type="journal article" date="2019" name="Int. J. Syst. Evol. Microbiol.">
        <title>The Global Catalogue of Microorganisms (GCM) 10K type strain sequencing project: providing services to taxonomists for standard genome sequencing and annotation.</title>
        <authorList>
            <consortium name="The Broad Institute Genomics Platform"/>
            <consortium name="The Broad Institute Genome Sequencing Center for Infectious Disease"/>
            <person name="Wu L."/>
            <person name="Ma J."/>
        </authorList>
    </citation>
    <scope>NUCLEOTIDE SEQUENCE [LARGE SCALE GENOMIC DNA]</scope>
    <source>
        <strain evidence="13">CGMCC 1.16275</strain>
    </source>
</reference>
<dbReference type="PANTHER" id="PTHR42701">
    <property type="entry name" value="IMIDAZOLE GLYCEROL PHOSPHATE SYNTHASE SUBUNIT HISH"/>
    <property type="match status" value="1"/>
</dbReference>
<keyword evidence="10" id="KW-0963">Cytoplasm</keyword>
<evidence type="ECO:0000256" key="5">
    <source>
        <dbReference type="ARBA" id="ARBA00022962"/>
    </source>
</evidence>
<evidence type="ECO:0000256" key="6">
    <source>
        <dbReference type="ARBA" id="ARBA00023102"/>
    </source>
</evidence>
<feature type="active site" description="Nucleophile" evidence="10">
    <location>
        <position position="89"/>
    </location>
</feature>
<keyword evidence="4 10" id="KW-0378">Hydrolase</keyword>
<dbReference type="InterPro" id="IPR010139">
    <property type="entry name" value="Imidazole-glycPsynth_HisH"/>
</dbReference>
<keyword evidence="7 10" id="KW-0456">Lyase</keyword>